<dbReference type="AlphaFoldDB" id="A0A026VV15"/>
<dbReference type="Pfam" id="PF24664">
    <property type="entry name" value="Monjiviricetes_fusion"/>
    <property type="match status" value="1"/>
</dbReference>
<name>A0A026VV15_OOCBI</name>
<evidence type="ECO:0000256" key="1">
    <source>
        <dbReference type="SAM" id="MobiDB-lite"/>
    </source>
</evidence>
<dbReference type="Proteomes" id="UP000053097">
    <property type="component" value="Unassembled WGS sequence"/>
</dbReference>
<evidence type="ECO:0000313" key="3">
    <source>
        <dbReference type="Proteomes" id="UP000053097"/>
    </source>
</evidence>
<keyword evidence="3" id="KW-1185">Reference proteome</keyword>
<sequence length="83" mass="9094">MDTVIHGYALHTIYGWSVHLLGALWDSVTNLIIHIANKPRTQTEAPEQEAEQPVSALQGKSSSSEPSSPPQETSIAIPMYPRL</sequence>
<evidence type="ECO:0000313" key="2">
    <source>
        <dbReference type="EMBL" id="EZA47381.1"/>
    </source>
</evidence>
<feature type="region of interest" description="Disordered" evidence="1">
    <location>
        <begin position="39"/>
        <end position="83"/>
    </location>
</feature>
<accession>A0A026VV15</accession>
<dbReference type="EMBL" id="KK107871">
    <property type="protein sequence ID" value="EZA47381.1"/>
    <property type="molecule type" value="Genomic_DNA"/>
</dbReference>
<reference evidence="2 3" key="1">
    <citation type="journal article" date="2014" name="Curr. Biol.">
        <title>The genome of the clonal raider ant Cerapachys biroi.</title>
        <authorList>
            <person name="Oxley P.R."/>
            <person name="Ji L."/>
            <person name="Fetter-Pruneda I."/>
            <person name="McKenzie S.K."/>
            <person name="Li C."/>
            <person name="Hu H."/>
            <person name="Zhang G."/>
            <person name="Kronauer D.J."/>
        </authorList>
    </citation>
    <scope>NUCLEOTIDE SEQUENCE [LARGE SCALE GENOMIC DNA]</scope>
</reference>
<gene>
    <name evidence="2" type="ORF">X777_16275</name>
</gene>
<protein>
    <submittedName>
        <fullName evidence="2">Uncharacterized protein</fullName>
    </submittedName>
</protein>
<organism evidence="2 3">
    <name type="scientific">Ooceraea biroi</name>
    <name type="common">Clonal raider ant</name>
    <name type="synonym">Cerapachys biroi</name>
    <dbReference type="NCBI Taxonomy" id="2015173"/>
    <lineage>
        <taxon>Eukaryota</taxon>
        <taxon>Metazoa</taxon>
        <taxon>Ecdysozoa</taxon>
        <taxon>Arthropoda</taxon>
        <taxon>Hexapoda</taxon>
        <taxon>Insecta</taxon>
        <taxon>Pterygota</taxon>
        <taxon>Neoptera</taxon>
        <taxon>Endopterygota</taxon>
        <taxon>Hymenoptera</taxon>
        <taxon>Apocrita</taxon>
        <taxon>Aculeata</taxon>
        <taxon>Formicoidea</taxon>
        <taxon>Formicidae</taxon>
        <taxon>Dorylinae</taxon>
        <taxon>Ooceraea</taxon>
    </lineage>
</organism>
<proteinExistence type="predicted"/>